<organism evidence="2 3">
    <name type="scientific">Perspicuibacillus lycopersici</name>
    <dbReference type="NCBI Taxonomy" id="1325689"/>
    <lineage>
        <taxon>Bacteria</taxon>
        <taxon>Bacillati</taxon>
        <taxon>Bacillota</taxon>
        <taxon>Bacilli</taxon>
        <taxon>Bacillales</taxon>
        <taxon>Bacillaceae</taxon>
        <taxon>Perspicuibacillus</taxon>
    </lineage>
</organism>
<name>A0AAE3IX50_9BACI</name>
<dbReference type="RefSeq" id="WP_263072905.1">
    <property type="nucleotide sequence ID" value="NZ_JAOUSF010000003.1"/>
</dbReference>
<sequence length="57" mass="6916">MYRENLDFTMISKAIEFTYQQLQTENVNNEQAFYELQQAEENLQQALNYLLTNRVKH</sequence>
<comment type="caution">
    <text evidence="2">The sequence shown here is derived from an EMBL/GenBank/DDBJ whole genome shotgun (WGS) entry which is preliminary data.</text>
</comment>
<dbReference type="Proteomes" id="UP001209318">
    <property type="component" value="Unassembled WGS sequence"/>
</dbReference>
<keyword evidence="1" id="KW-0175">Coiled coil</keyword>
<reference evidence="2" key="1">
    <citation type="submission" date="2022-10" db="EMBL/GenBank/DDBJ databases">
        <title>Description of Fervidibacillus gen. nov. in the family Fervidibacillaceae fam. nov. with two species, Fervidibacillus albus sp. nov., and Fervidibacillus halotolerans sp. nov., isolated from tidal flat sediments.</title>
        <authorList>
            <person name="Kwon K.K."/>
            <person name="Yang S.-H."/>
        </authorList>
    </citation>
    <scope>NUCLEOTIDE SEQUENCE</scope>
    <source>
        <strain evidence="2">JCM 19140</strain>
    </source>
</reference>
<evidence type="ECO:0000256" key="1">
    <source>
        <dbReference type="SAM" id="Coils"/>
    </source>
</evidence>
<evidence type="ECO:0000313" key="3">
    <source>
        <dbReference type="Proteomes" id="UP001209318"/>
    </source>
</evidence>
<dbReference type="EMBL" id="JAOUSF010000003">
    <property type="protein sequence ID" value="MCU9613665.1"/>
    <property type="molecule type" value="Genomic_DNA"/>
</dbReference>
<keyword evidence="3" id="KW-1185">Reference proteome</keyword>
<feature type="coiled-coil region" evidence="1">
    <location>
        <begin position="22"/>
        <end position="49"/>
    </location>
</feature>
<proteinExistence type="predicted"/>
<protein>
    <submittedName>
        <fullName evidence="2">Uncharacterized protein</fullName>
    </submittedName>
</protein>
<dbReference type="AlphaFoldDB" id="A0AAE3IX50"/>
<gene>
    <name evidence="2" type="ORF">OEV98_08835</name>
</gene>
<evidence type="ECO:0000313" key="2">
    <source>
        <dbReference type="EMBL" id="MCU9613665.1"/>
    </source>
</evidence>
<accession>A0AAE3IX50</accession>